<feature type="signal peptide" evidence="1">
    <location>
        <begin position="1"/>
        <end position="22"/>
    </location>
</feature>
<sequence>MKPVWVWILSAGLALLSGPASAQQPEPSSAPAAPAATARLQQMEGIYQKELSARHIPLLGKYLLELQRQAATAADKSAYNAEIARIQQIISAGGVLDLIATQQAQSGTMPMPAPAPAPTPTEQKNALIALSPALAQEITPKVSADAPTATVGEIAWRLEFIAAGTYDILLHYACPDLEKPLKIVVKCNGQTLEKELEVEQVTKDGQTFRILRLGSLTLTSDLRGETLRLAAGDGTKPQVIVKSLLITRPRPPAIHP</sequence>
<comment type="caution">
    <text evidence="2">The sequence shown here is derived from an EMBL/GenBank/DDBJ whole genome shotgun (WGS) entry which is preliminary data.</text>
</comment>
<evidence type="ECO:0000313" key="2">
    <source>
        <dbReference type="EMBL" id="MFC5453968.1"/>
    </source>
</evidence>
<keyword evidence="3" id="KW-1185">Reference proteome</keyword>
<protein>
    <submittedName>
        <fullName evidence="2">Uncharacterized protein</fullName>
    </submittedName>
</protein>
<reference evidence="3" key="1">
    <citation type="journal article" date="2019" name="Int. J. Syst. Evol. Microbiol.">
        <title>The Global Catalogue of Microorganisms (GCM) 10K type strain sequencing project: providing services to taxonomists for standard genome sequencing and annotation.</title>
        <authorList>
            <consortium name="The Broad Institute Genomics Platform"/>
            <consortium name="The Broad Institute Genome Sequencing Center for Infectious Disease"/>
            <person name="Wu L."/>
            <person name="Ma J."/>
        </authorList>
    </citation>
    <scope>NUCLEOTIDE SEQUENCE [LARGE SCALE GENOMIC DNA]</scope>
    <source>
        <strain evidence="3">CGMCC 4.1469</strain>
    </source>
</reference>
<keyword evidence="1" id="KW-0732">Signal</keyword>
<gene>
    <name evidence="2" type="ORF">ACFQDI_03785</name>
</gene>
<organism evidence="2 3">
    <name type="scientific">Prosthecobacter fluviatilis</name>
    <dbReference type="NCBI Taxonomy" id="445931"/>
    <lineage>
        <taxon>Bacteria</taxon>
        <taxon>Pseudomonadati</taxon>
        <taxon>Verrucomicrobiota</taxon>
        <taxon>Verrucomicrobiia</taxon>
        <taxon>Verrucomicrobiales</taxon>
        <taxon>Verrucomicrobiaceae</taxon>
        <taxon>Prosthecobacter</taxon>
    </lineage>
</organism>
<evidence type="ECO:0000313" key="3">
    <source>
        <dbReference type="Proteomes" id="UP001596052"/>
    </source>
</evidence>
<name>A0ABW0KMJ1_9BACT</name>
<feature type="chain" id="PRO_5045614044" evidence="1">
    <location>
        <begin position="23"/>
        <end position="256"/>
    </location>
</feature>
<accession>A0ABW0KMJ1</accession>
<dbReference type="Proteomes" id="UP001596052">
    <property type="component" value="Unassembled WGS sequence"/>
</dbReference>
<proteinExistence type="predicted"/>
<dbReference type="RefSeq" id="WP_377163566.1">
    <property type="nucleotide sequence ID" value="NZ_JBHSMQ010000001.1"/>
</dbReference>
<evidence type="ECO:0000256" key="1">
    <source>
        <dbReference type="SAM" id="SignalP"/>
    </source>
</evidence>
<dbReference type="EMBL" id="JBHSMQ010000001">
    <property type="protein sequence ID" value="MFC5453968.1"/>
    <property type="molecule type" value="Genomic_DNA"/>
</dbReference>